<evidence type="ECO:0000313" key="1">
    <source>
        <dbReference type="EMBL" id="MXU94041.1"/>
    </source>
</evidence>
<name>A0A6B0UWY1_IXORI</name>
<organism evidence="1">
    <name type="scientific">Ixodes ricinus</name>
    <name type="common">Common tick</name>
    <name type="synonym">Acarus ricinus</name>
    <dbReference type="NCBI Taxonomy" id="34613"/>
    <lineage>
        <taxon>Eukaryota</taxon>
        <taxon>Metazoa</taxon>
        <taxon>Ecdysozoa</taxon>
        <taxon>Arthropoda</taxon>
        <taxon>Chelicerata</taxon>
        <taxon>Arachnida</taxon>
        <taxon>Acari</taxon>
        <taxon>Parasitiformes</taxon>
        <taxon>Ixodida</taxon>
        <taxon>Ixodoidea</taxon>
        <taxon>Ixodidae</taxon>
        <taxon>Ixodinae</taxon>
        <taxon>Ixodes</taxon>
    </lineage>
</organism>
<reference evidence="1" key="1">
    <citation type="submission" date="2019-12" db="EMBL/GenBank/DDBJ databases">
        <title>An insight into the sialome of adult female Ixodes ricinus ticks feeding for 6 days.</title>
        <authorList>
            <person name="Perner J."/>
            <person name="Ribeiro J.M.C."/>
        </authorList>
    </citation>
    <scope>NUCLEOTIDE SEQUENCE</scope>
    <source>
        <strain evidence="1">Semi-engorged</strain>
        <tissue evidence="1">Salivary glands</tissue>
    </source>
</reference>
<dbReference type="GO" id="GO:0003677">
    <property type="term" value="F:DNA binding"/>
    <property type="evidence" value="ECO:0007669"/>
    <property type="project" value="UniProtKB-KW"/>
</dbReference>
<dbReference type="EMBL" id="GIFC01011958">
    <property type="protein sequence ID" value="MXU94041.1"/>
    <property type="molecule type" value="Transcribed_RNA"/>
</dbReference>
<sequence>MLTLSKGFGAQLALKWLFTSVYSVMTSEKGIIGKLSGAKLALKWLFSLVLWSVANHLGLRARHGRMLALGLFITMSSQMAHNYTLIFGDIGAGTASKPDVLGKFQWAAGLPKQCRSITTTRRLNRFHRNCCRLQSGSQGDSKDNKGCAGPLEMTVC</sequence>
<proteinExistence type="predicted"/>
<accession>A0A6B0UWY1</accession>
<dbReference type="AlphaFoldDB" id="A0A6B0UWY1"/>
<keyword evidence="1" id="KW-0371">Homeobox</keyword>
<protein>
    <submittedName>
        <fullName evidence="1">Putative homeobox transcription factor sip1</fullName>
    </submittedName>
</protein>
<keyword evidence="1" id="KW-0238">DNA-binding</keyword>